<proteinExistence type="predicted"/>
<dbReference type="Gene3D" id="3.50.50.60">
    <property type="entry name" value="FAD/NAD(P)-binding domain"/>
    <property type="match status" value="2"/>
</dbReference>
<dbReference type="SUPFAM" id="SSF51905">
    <property type="entry name" value="FAD/NAD(P)-binding domain"/>
    <property type="match status" value="1"/>
</dbReference>
<dbReference type="Proteomes" id="UP000051574">
    <property type="component" value="Unassembled WGS sequence"/>
</dbReference>
<protein>
    <recommendedName>
        <fullName evidence="3">FAD/NAD(P)-binding domain-containing protein</fullName>
    </recommendedName>
</protein>
<dbReference type="PANTHER" id="PTHR15192">
    <property type="entry name" value="PROTEIN CBG05349"/>
    <property type="match status" value="1"/>
</dbReference>
<accession>A0A0T6BG65</accession>
<evidence type="ECO:0000313" key="1">
    <source>
        <dbReference type="EMBL" id="KRT86341.1"/>
    </source>
</evidence>
<dbReference type="OrthoDB" id="412005at2759"/>
<dbReference type="Pfam" id="PF13738">
    <property type="entry name" value="Pyr_redox_3"/>
    <property type="match status" value="1"/>
</dbReference>
<sequence>MLAGNIPYVISNDHPDEMLSARLALAVGGSLIYQDLEFLATGLEGRSTNPVSLLLDSLVHPCADIGLEIEPLIEWRKNGVEIDHIVFGKGPPGGSWHTMDPHILTLSLGTWMSLPGYKYTTRDNAEKRAFAHNVAKYYEKYVKETGLAKYFANGTIVTNITELEDAKESTHSPETNQREEVISKRVDERMEVEEIRKPMMIKQASCPLTNALNFLLSRGQRRLKMDRCCKRKLESQADCKAKDDSSKYNLEAAALNSGDVLCDILLQKNRFKKMNLNFDKNRSVSFSCDYDTLRKSSGSVYSTSFRGEHHATFFNFLRNSCGLDTNRLFKKVPDEEATTPILASPCNGTDCDHPTTSKTQQISADCKRKSRPKWSIEVLDLKTRTVQSYTCNTLVLANGASDLPNRLTICSDKKDPNWLLHDVRSLEIELDLYMQQHTGEIDPVLIVGAGLSAADAIIATRGKNVPVLHLFRNKSRDLNKQLPENMYPEYHKVHQMMQSTSSYSLYTALPEYTLTDYSEDTRTVALTSKEGKEFIYQVSFVVVLIGSRPDLGFLPSEFKIGVNQNLVIDSKTNPINIDKLRHSVRGYKELYAMGPIAGDHFVRFLPGGALAIVSDLYKKYGF</sequence>
<dbReference type="PANTHER" id="PTHR15192:SF8">
    <property type="entry name" value="FAD_NAD(P)-BINDING DOMAIN-CONTAINING PROTEIN"/>
    <property type="match status" value="1"/>
</dbReference>
<keyword evidence="2" id="KW-1185">Reference proteome</keyword>
<dbReference type="EMBL" id="LJIG01000599">
    <property type="protein sequence ID" value="KRT86341.1"/>
    <property type="molecule type" value="Genomic_DNA"/>
</dbReference>
<gene>
    <name evidence="1" type="ORF">AMK59_482</name>
</gene>
<dbReference type="InterPro" id="IPR029731">
    <property type="entry name" value="OSGIN1/2"/>
</dbReference>
<evidence type="ECO:0000313" key="2">
    <source>
        <dbReference type="Proteomes" id="UP000051574"/>
    </source>
</evidence>
<dbReference type="InterPro" id="IPR036188">
    <property type="entry name" value="FAD/NAD-bd_sf"/>
</dbReference>
<dbReference type="AlphaFoldDB" id="A0A0T6BG65"/>
<evidence type="ECO:0008006" key="3">
    <source>
        <dbReference type="Google" id="ProtNLM"/>
    </source>
</evidence>
<reference evidence="1 2" key="1">
    <citation type="submission" date="2015-09" db="EMBL/GenBank/DDBJ databases">
        <title>Draft genome of the scarab beetle Oryctes borbonicus.</title>
        <authorList>
            <person name="Meyer J.M."/>
            <person name="Markov G.V."/>
            <person name="Baskaran P."/>
            <person name="Herrmann M."/>
            <person name="Sommer R.J."/>
            <person name="Roedelsperger C."/>
        </authorList>
    </citation>
    <scope>NUCLEOTIDE SEQUENCE [LARGE SCALE GENOMIC DNA]</scope>
    <source>
        <strain evidence="1">OB123</strain>
        <tissue evidence="1">Whole animal</tissue>
    </source>
</reference>
<comment type="caution">
    <text evidence="1">The sequence shown here is derived from an EMBL/GenBank/DDBJ whole genome shotgun (WGS) entry which is preliminary data.</text>
</comment>
<name>A0A0T6BG65_9SCAR</name>
<organism evidence="1 2">
    <name type="scientific">Oryctes borbonicus</name>
    <dbReference type="NCBI Taxonomy" id="1629725"/>
    <lineage>
        <taxon>Eukaryota</taxon>
        <taxon>Metazoa</taxon>
        <taxon>Ecdysozoa</taxon>
        <taxon>Arthropoda</taxon>
        <taxon>Hexapoda</taxon>
        <taxon>Insecta</taxon>
        <taxon>Pterygota</taxon>
        <taxon>Neoptera</taxon>
        <taxon>Endopterygota</taxon>
        <taxon>Coleoptera</taxon>
        <taxon>Polyphaga</taxon>
        <taxon>Scarabaeiformia</taxon>
        <taxon>Scarabaeidae</taxon>
        <taxon>Dynastinae</taxon>
        <taxon>Oryctes</taxon>
    </lineage>
</organism>